<comment type="similarity">
    <text evidence="1">Belongs to the FrmR/RcnR family.</text>
</comment>
<evidence type="ECO:0000256" key="1">
    <source>
        <dbReference type="ARBA" id="ARBA00005260"/>
    </source>
</evidence>
<evidence type="ECO:0000313" key="4">
    <source>
        <dbReference type="Proteomes" id="UP001269267"/>
    </source>
</evidence>
<evidence type="ECO:0000313" key="3">
    <source>
        <dbReference type="EMBL" id="MDR5876388.1"/>
    </source>
</evidence>
<proteinExistence type="inferred from homology"/>
<dbReference type="Pfam" id="PF02583">
    <property type="entry name" value="Trns_repr_metal"/>
    <property type="match status" value="1"/>
</dbReference>
<dbReference type="Proteomes" id="UP001269267">
    <property type="component" value="Unassembled WGS sequence"/>
</dbReference>
<dbReference type="CDD" id="cd10154">
    <property type="entry name" value="NreA-like_DUF156"/>
    <property type="match status" value="1"/>
</dbReference>
<comment type="caution">
    <text evidence="3">The sequence shown here is derived from an EMBL/GenBank/DDBJ whole genome shotgun (WGS) entry which is preliminary data.</text>
</comment>
<evidence type="ECO:0000256" key="2">
    <source>
        <dbReference type="SAM" id="MobiDB-lite"/>
    </source>
</evidence>
<dbReference type="Gene3D" id="1.20.58.1000">
    <property type="entry name" value="Metal-sensitive repressor, helix protomer"/>
    <property type="match status" value="1"/>
</dbReference>
<protein>
    <submittedName>
        <fullName evidence="3">Metal-sensing transcriptional repressor</fullName>
    </submittedName>
</protein>
<name>A0ABU1GFX9_9GAMM</name>
<dbReference type="InterPro" id="IPR038390">
    <property type="entry name" value="Metal_Tscrpt_repr_sf"/>
</dbReference>
<reference evidence="3 4" key="1">
    <citation type="submission" date="2023-04" db="EMBL/GenBank/DDBJ databases">
        <title>A long-awaited taxogenomic arrangement of the family Halomonadaceae.</title>
        <authorList>
            <person name="De La Haba R."/>
            <person name="Chuvochina M."/>
            <person name="Wittouck S."/>
            <person name="Arahal D.R."/>
            <person name="Sanchez-Porro C."/>
            <person name="Hugenholtz P."/>
            <person name="Ventosa A."/>
        </authorList>
    </citation>
    <scope>NUCLEOTIDE SEQUENCE [LARGE SCALE GENOMIC DNA]</scope>
    <source>
        <strain evidence="3 4">DSM 18042</strain>
    </source>
</reference>
<gene>
    <name evidence="3" type="ORF">QC815_15845</name>
</gene>
<sequence length="101" mass="11622">MTTSNHQTTHQTHQTHQTHPDIIKRLNRARGHLQSVTQMIEDSRACLDIAQQLHAVEKAIQQAKKTLVQDHIDHCMEEAIGPLTATQREHVRDFKAIARYL</sequence>
<feature type="compositionally biased region" description="Low complexity" evidence="2">
    <location>
        <begin position="1"/>
        <end position="17"/>
    </location>
</feature>
<dbReference type="PANTHER" id="PTHR33677">
    <property type="entry name" value="TRANSCRIPTIONAL REPRESSOR FRMR-RELATED"/>
    <property type="match status" value="1"/>
</dbReference>
<accession>A0ABU1GFX9</accession>
<dbReference type="EMBL" id="JARWAI010000014">
    <property type="protein sequence ID" value="MDR5876388.1"/>
    <property type="molecule type" value="Genomic_DNA"/>
</dbReference>
<organism evidence="3 4">
    <name type="scientific">Vreelandella gomseomensis</name>
    <dbReference type="NCBI Taxonomy" id="370766"/>
    <lineage>
        <taxon>Bacteria</taxon>
        <taxon>Pseudomonadati</taxon>
        <taxon>Pseudomonadota</taxon>
        <taxon>Gammaproteobacteria</taxon>
        <taxon>Oceanospirillales</taxon>
        <taxon>Halomonadaceae</taxon>
        <taxon>Vreelandella</taxon>
    </lineage>
</organism>
<keyword evidence="4" id="KW-1185">Reference proteome</keyword>
<dbReference type="RefSeq" id="WP_310540876.1">
    <property type="nucleotide sequence ID" value="NZ_JARWAI010000014.1"/>
</dbReference>
<dbReference type="InterPro" id="IPR003735">
    <property type="entry name" value="Metal_Tscrpt_repr"/>
</dbReference>
<feature type="region of interest" description="Disordered" evidence="2">
    <location>
        <begin position="1"/>
        <end position="20"/>
    </location>
</feature>